<dbReference type="GO" id="GO:0003735">
    <property type="term" value="F:structural constituent of ribosome"/>
    <property type="evidence" value="ECO:0007669"/>
    <property type="project" value="InterPro"/>
</dbReference>
<name>F8EXJ1_GRAC1</name>
<accession>F8EXJ1</accession>
<dbReference type="SUPFAM" id="SSF46911">
    <property type="entry name" value="Ribosomal protein S18"/>
    <property type="match status" value="1"/>
</dbReference>
<dbReference type="eggNOG" id="COG0238">
    <property type="taxonomic scope" value="Bacteria"/>
</dbReference>
<dbReference type="OrthoDB" id="9812008at2"/>
<dbReference type="PANTHER" id="PTHR13479">
    <property type="entry name" value="30S RIBOSOMAL PROTEIN S18"/>
    <property type="match status" value="1"/>
</dbReference>
<dbReference type="GO" id="GO:0022627">
    <property type="term" value="C:cytosolic small ribosomal subunit"/>
    <property type="evidence" value="ECO:0007669"/>
    <property type="project" value="TreeGrafter"/>
</dbReference>
<comment type="subunit">
    <text evidence="4">Part of the 30S ribosomal subunit. Forms a tight heterodimer with protein bS6.</text>
</comment>
<keyword evidence="4" id="KW-0699">rRNA-binding</keyword>
<dbReference type="KEGG" id="scd:Spica_1427"/>
<evidence type="ECO:0000256" key="6">
    <source>
        <dbReference type="SAM" id="MobiDB-lite"/>
    </source>
</evidence>
<evidence type="ECO:0000256" key="4">
    <source>
        <dbReference type="HAMAP-Rule" id="MF_00270"/>
    </source>
</evidence>
<dbReference type="InterPro" id="IPR036870">
    <property type="entry name" value="Ribosomal_bS18_sf"/>
</dbReference>
<keyword evidence="4" id="KW-0694">RNA-binding</keyword>
<comment type="function">
    <text evidence="4">Binds as a heterodimer with protein bS6 to the central domain of the 16S rRNA, where it helps stabilize the platform of the 30S subunit.</text>
</comment>
<evidence type="ECO:0000313" key="7">
    <source>
        <dbReference type="EMBL" id="AEJ19572.1"/>
    </source>
</evidence>
<evidence type="ECO:0000256" key="1">
    <source>
        <dbReference type="ARBA" id="ARBA00005589"/>
    </source>
</evidence>
<evidence type="ECO:0000313" key="8">
    <source>
        <dbReference type="Proteomes" id="UP000000503"/>
    </source>
</evidence>
<dbReference type="RefSeq" id="WP_013968882.1">
    <property type="nucleotide sequence ID" value="NC_015732.1"/>
</dbReference>
<comment type="similarity">
    <text evidence="1 4 5">Belongs to the bacterial ribosomal protein bS18 family.</text>
</comment>
<evidence type="ECO:0000256" key="2">
    <source>
        <dbReference type="ARBA" id="ARBA00022980"/>
    </source>
</evidence>
<sequence>MSDENMMQNERPARDRSMDAQMDMGMTGRDGEDKSGRGAKGKVYFKKKVCKFCTQKQKIDYKDADTLRRYTTERGKILPRRITGTCAKHQRELAVAIKRARIIALLPFVAD</sequence>
<evidence type="ECO:0000256" key="5">
    <source>
        <dbReference type="RuleBase" id="RU003910"/>
    </source>
</evidence>
<dbReference type="NCBIfam" id="TIGR00165">
    <property type="entry name" value="S18"/>
    <property type="match status" value="1"/>
</dbReference>
<dbReference type="AlphaFoldDB" id="F8EXJ1"/>
<keyword evidence="3 4" id="KW-0687">Ribonucleoprotein</keyword>
<gene>
    <name evidence="4" type="primary">rpsR</name>
    <name evidence="7" type="ordered locus">Spica_1427</name>
</gene>
<dbReference type="InterPro" id="IPR001648">
    <property type="entry name" value="Ribosomal_bS18"/>
</dbReference>
<dbReference type="Pfam" id="PF01084">
    <property type="entry name" value="Ribosomal_S18"/>
    <property type="match status" value="1"/>
</dbReference>
<dbReference type="PRINTS" id="PR00974">
    <property type="entry name" value="RIBOSOMALS18"/>
</dbReference>
<dbReference type="GO" id="GO:0006412">
    <property type="term" value="P:translation"/>
    <property type="evidence" value="ECO:0007669"/>
    <property type="project" value="UniProtKB-UniRule"/>
</dbReference>
<dbReference type="PANTHER" id="PTHR13479:SF40">
    <property type="entry name" value="SMALL RIBOSOMAL SUBUNIT PROTEIN BS18M"/>
    <property type="match status" value="1"/>
</dbReference>
<dbReference type="Proteomes" id="UP000000503">
    <property type="component" value="Chromosome"/>
</dbReference>
<dbReference type="HAMAP" id="MF_00270">
    <property type="entry name" value="Ribosomal_bS18"/>
    <property type="match status" value="1"/>
</dbReference>
<dbReference type="STRING" id="744872.Spica_1427"/>
<dbReference type="HOGENOM" id="CLU_148710_0_2_12"/>
<dbReference type="GO" id="GO:0070181">
    <property type="term" value="F:small ribosomal subunit rRNA binding"/>
    <property type="evidence" value="ECO:0007669"/>
    <property type="project" value="TreeGrafter"/>
</dbReference>
<dbReference type="Gene3D" id="4.10.640.10">
    <property type="entry name" value="Ribosomal protein S18"/>
    <property type="match status" value="1"/>
</dbReference>
<organism evidence="7 8">
    <name type="scientific">Gracilinema caldarium (strain ATCC 51460 / DSM 7334 / H1)</name>
    <name type="common">Treponema caldarium</name>
    <dbReference type="NCBI Taxonomy" id="744872"/>
    <lineage>
        <taxon>Bacteria</taxon>
        <taxon>Pseudomonadati</taxon>
        <taxon>Spirochaetota</taxon>
        <taxon>Spirochaetia</taxon>
        <taxon>Spirochaetales</taxon>
        <taxon>Breznakiellaceae</taxon>
        <taxon>Gracilinema</taxon>
    </lineage>
</organism>
<evidence type="ECO:0000256" key="3">
    <source>
        <dbReference type="ARBA" id="ARBA00023274"/>
    </source>
</evidence>
<keyword evidence="2 4" id="KW-0689">Ribosomal protein</keyword>
<keyword evidence="8" id="KW-1185">Reference proteome</keyword>
<feature type="region of interest" description="Disordered" evidence="6">
    <location>
        <begin position="1"/>
        <end position="38"/>
    </location>
</feature>
<reference evidence="8" key="1">
    <citation type="journal article" date="2013" name="Stand. Genomic Sci.">
        <title>Genome sequence of the thermophilic fresh-water bacterium Spirochaeta caldaria type strain (H1(T)), reclassification of Spirochaeta caldaria, Spirochaeta stenostrepta, and Spirochaeta zuelzerae in the genus Treponema as Treponema caldaria comb. nov., Treponema stenostrepta comb. nov., and Treponema zuelzerae comb. nov., and emendation of the genus Treponema.</title>
        <authorList>
            <person name="Abt B."/>
            <person name="Goker M."/>
            <person name="Scheuner C."/>
            <person name="Han C."/>
            <person name="Lu M."/>
            <person name="Misra M."/>
            <person name="Lapidus A."/>
            <person name="Nolan M."/>
            <person name="Lucas S."/>
            <person name="Hammon N."/>
            <person name="Deshpande S."/>
            <person name="Cheng J.F."/>
            <person name="Tapia R."/>
            <person name="Goodwin L.A."/>
            <person name="Pitluck S."/>
            <person name="Liolios K."/>
            <person name="Pagani I."/>
            <person name="Ivanova N."/>
            <person name="Mavromatis K."/>
            <person name="Mikhailova N."/>
            <person name="Huntemann M."/>
            <person name="Pati A."/>
            <person name="Chen A."/>
            <person name="Palaniappan K."/>
            <person name="Land M."/>
            <person name="Hauser L."/>
            <person name="Jeffries C.D."/>
            <person name="Rohde M."/>
            <person name="Spring S."/>
            <person name="Gronow S."/>
            <person name="Detter J.C."/>
            <person name="Bristow J."/>
            <person name="Eisen J.A."/>
            <person name="Markowitz V."/>
            <person name="Hugenholtz P."/>
            <person name="Kyrpides N.C."/>
            <person name="Woyke T."/>
            <person name="Klenk H.P."/>
        </authorList>
    </citation>
    <scope>NUCLEOTIDE SEQUENCE</scope>
    <source>
        <strain evidence="8">ATCC 51460 / DSM 7334 / H1</strain>
    </source>
</reference>
<proteinExistence type="inferred from homology"/>
<dbReference type="EMBL" id="CP002868">
    <property type="protein sequence ID" value="AEJ19572.1"/>
    <property type="molecule type" value="Genomic_DNA"/>
</dbReference>
<protein>
    <recommendedName>
        <fullName evidence="4">Small ribosomal subunit protein bS18</fullName>
    </recommendedName>
</protein>